<protein>
    <recommendedName>
        <fullName evidence="1">Peptidase M15A C-terminal domain-containing protein</fullName>
    </recommendedName>
</protein>
<reference evidence="2 3" key="1">
    <citation type="submission" date="2019-08" db="EMBL/GenBank/DDBJ databases">
        <title>In-depth cultivation of the pig gut microbiome towards novel bacterial diversity and tailored functional studies.</title>
        <authorList>
            <person name="Wylensek D."/>
            <person name="Hitch T.C.A."/>
            <person name="Clavel T."/>
        </authorList>
    </citation>
    <scope>NUCLEOTIDE SEQUENCE [LARGE SCALE GENOMIC DNA]</scope>
    <source>
        <strain evidence="2 3">SM-530-WT-4B</strain>
    </source>
</reference>
<dbReference type="Pfam" id="PF08291">
    <property type="entry name" value="Peptidase_M15_3"/>
    <property type="match status" value="1"/>
</dbReference>
<evidence type="ECO:0000313" key="2">
    <source>
        <dbReference type="EMBL" id="MST56292.1"/>
    </source>
</evidence>
<name>A0A6L5YF94_9BACT</name>
<feature type="domain" description="Peptidase M15A C-terminal" evidence="1">
    <location>
        <begin position="56"/>
        <end position="148"/>
    </location>
</feature>
<dbReference type="EMBL" id="VUNH01000010">
    <property type="protein sequence ID" value="MST56292.1"/>
    <property type="molecule type" value="Genomic_DNA"/>
</dbReference>
<dbReference type="InterPro" id="IPR013230">
    <property type="entry name" value="Peptidase_M15A_C"/>
</dbReference>
<dbReference type="SUPFAM" id="SSF55166">
    <property type="entry name" value="Hedgehog/DD-peptidase"/>
    <property type="match status" value="1"/>
</dbReference>
<evidence type="ECO:0000313" key="3">
    <source>
        <dbReference type="Proteomes" id="UP000473699"/>
    </source>
</evidence>
<dbReference type="InterPro" id="IPR009045">
    <property type="entry name" value="Zn_M74/Hedgehog-like"/>
</dbReference>
<dbReference type="RefSeq" id="WP_154529372.1">
    <property type="nucleotide sequence ID" value="NZ_VUNH01000010.1"/>
</dbReference>
<dbReference type="AlphaFoldDB" id="A0A6L5YF94"/>
<keyword evidence="3" id="KW-1185">Reference proteome</keyword>
<gene>
    <name evidence="2" type="ORF">FYJ74_09640</name>
</gene>
<organism evidence="2 3">
    <name type="scientific">Pyramidobacter porci</name>
    <dbReference type="NCBI Taxonomy" id="2605789"/>
    <lineage>
        <taxon>Bacteria</taxon>
        <taxon>Thermotogati</taxon>
        <taxon>Synergistota</taxon>
        <taxon>Synergistia</taxon>
        <taxon>Synergistales</taxon>
        <taxon>Dethiosulfovibrionaceae</taxon>
        <taxon>Pyramidobacter</taxon>
    </lineage>
</organism>
<sequence length="149" mass="16403">MELWKLLTVLAALAVSWSSGEPGGAAKRGVRTVLEALRVQRKTAGLDVRQLEALRCRCCGAAGMDAVLLAKLAELQARWKERLTFTSGRRCGRHNARVGGVPRSRHLTGQAADVAVAAREQARFCALARRLGFRYVLPDPRRNYVHLSL</sequence>
<proteinExistence type="predicted"/>
<dbReference type="Proteomes" id="UP000473699">
    <property type="component" value="Unassembled WGS sequence"/>
</dbReference>
<evidence type="ECO:0000259" key="1">
    <source>
        <dbReference type="Pfam" id="PF08291"/>
    </source>
</evidence>
<dbReference type="Gene3D" id="3.30.1380.10">
    <property type="match status" value="1"/>
</dbReference>
<comment type="caution">
    <text evidence="2">The sequence shown here is derived from an EMBL/GenBank/DDBJ whole genome shotgun (WGS) entry which is preliminary data.</text>
</comment>
<accession>A0A6L5YF94</accession>